<dbReference type="PROSITE" id="PS50885">
    <property type="entry name" value="HAMP"/>
    <property type="match status" value="1"/>
</dbReference>
<dbReference type="SUPFAM" id="SSF58104">
    <property type="entry name" value="Methyl-accepting chemotaxis protein (MCP) signaling domain"/>
    <property type="match status" value="1"/>
</dbReference>
<feature type="transmembrane region" description="Helical" evidence="10">
    <location>
        <begin position="299"/>
        <end position="322"/>
    </location>
</feature>
<dbReference type="SMART" id="SM00304">
    <property type="entry name" value="HAMP"/>
    <property type="match status" value="1"/>
</dbReference>
<dbReference type="OrthoDB" id="9760371at2"/>
<dbReference type="PANTHER" id="PTHR32089">
    <property type="entry name" value="METHYL-ACCEPTING CHEMOTAXIS PROTEIN MCPB"/>
    <property type="match status" value="1"/>
</dbReference>
<dbReference type="CDD" id="cd12912">
    <property type="entry name" value="PDC2_MCP_like"/>
    <property type="match status" value="1"/>
</dbReference>
<dbReference type="EMBL" id="FQVF01000014">
    <property type="protein sequence ID" value="SHF97158.1"/>
    <property type="molecule type" value="Genomic_DNA"/>
</dbReference>
<protein>
    <submittedName>
        <fullName evidence="13">Methyl-accepting chemotaxis sensory transducer with Cache sensor</fullName>
    </submittedName>
</protein>
<evidence type="ECO:0000256" key="3">
    <source>
        <dbReference type="ARBA" id="ARBA00022500"/>
    </source>
</evidence>
<dbReference type="FunFam" id="1.10.287.950:FF:000001">
    <property type="entry name" value="Methyl-accepting chemotaxis sensory transducer"/>
    <property type="match status" value="1"/>
</dbReference>
<feature type="domain" description="Methyl-accepting transducer" evidence="11">
    <location>
        <begin position="382"/>
        <end position="618"/>
    </location>
</feature>
<dbReference type="GO" id="GO:0005886">
    <property type="term" value="C:plasma membrane"/>
    <property type="evidence" value="ECO:0007669"/>
    <property type="project" value="UniProtKB-SubCell"/>
</dbReference>
<dbReference type="InterPro" id="IPR003660">
    <property type="entry name" value="HAMP_dom"/>
</dbReference>
<dbReference type="GO" id="GO:0007165">
    <property type="term" value="P:signal transduction"/>
    <property type="evidence" value="ECO:0007669"/>
    <property type="project" value="UniProtKB-KW"/>
</dbReference>
<organism evidence="13 14">
    <name type="scientific">Marinomonas polaris DSM 16579</name>
    <dbReference type="NCBI Taxonomy" id="1122206"/>
    <lineage>
        <taxon>Bacteria</taxon>
        <taxon>Pseudomonadati</taxon>
        <taxon>Pseudomonadota</taxon>
        <taxon>Gammaproteobacteria</taxon>
        <taxon>Oceanospirillales</taxon>
        <taxon>Oceanospirillaceae</taxon>
        <taxon>Marinomonas</taxon>
    </lineage>
</organism>
<keyword evidence="4 10" id="KW-0812">Transmembrane</keyword>
<dbReference type="RefSeq" id="WP_072840599.1">
    <property type="nucleotide sequence ID" value="NZ_FQVF01000014.1"/>
</dbReference>
<dbReference type="Gene3D" id="1.10.287.950">
    <property type="entry name" value="Methyl-accepting chemotaxis protein"/>
    <property type="match status" value="1"/>
</dbReference>
<evidence type="ECO:0000256" key="6">
    <source>
        <dbReference type="ARBA" id="ARBA00023136"/>
    </source>
</evidence>
<keyword evidence="7 9" id="KW-0807">Transducer</keyword>
<dbReference type="Proteomes" id="UP000184517">
    <property type="component" value="Unassembled WGS sequence"/>
</dbReference>
<keyword evidence="5 10" id="KW-1133">Transmembrane helix</keyword>
<dbReference type="Pfam" id="PF02743">
    <property type="entry name" value="dCache_1"/>
    <property type="match status" value="1"/>
</dbReference>
<dbReference type="GO" id="GO:0006935">
    <property type="term" value="P:chemotaxis"/>
    <property type="evidence" value="ECO:0007669"/>
    <property type="project" value="UniProtKB-KW"/>
</dbReference>
<dbReference type="Pfam" id="PF00672">
    <property type="entry name" value="HAMP"/>
    <property type="match status" value="1"/>
</dbReference>
<dbReference type="SMART" id="SM00283">
    <property type="entry name" value="MA"/>
    <property type="match status" value="1"/>
</dbReference>
<proteinExistence type="inferred from homology"/>
<evidence type="ECO:0000256" key="1">
    <source>
        <dbReference type="ARBA" id="ARBA00004651"/>
    </source>
</evidence>
<accession>A0A1M5G0A6</accession>
<evidence type="ECO:0000256" key="4">
    <source>
        <dbReference type="ARBA" id="ARBA00022692"/>
    </source>
</evidence>
<dbReference type="PANTHER" id="PTHR32089:SF112">
    <property type="entry name" value="LYSOZYME-LIKE PROTEIN-RELATED"/>
    <property type="match status" value="1"/>
</dbReference>
<reference evidence="14" key="1">
    <citation type="submission" date="2016-11" db="EMBL/GenBank/DDBJ databases">
        <authorList>
            <person name="Varghese N."/>
            <person name="Submissions S."/>
        </authorList>
    </citation>
    <scope>NUCLEOTIDE SEQUENCE [LARGE SCALE GENOMIC DNA]</scope>
    <source>
        <strain evidence="14">DSM 16579</strain>
    </source>
</reference>
<dbReference type="Pfam" id="PF00015">
    <property type="entry name" value="MCPsignal"/>
    <property type="match status" value="1"/>
</dbReference>
<keyword evidence="2" id="KW-1003">Cell membrane</keyword>
<comment type="similarity">
    <text evidence="8">Belongs to the methyl-accepting chemotaxis (MCP) protein family.</text>
</comment>
<evidence type="ECO:0000256" key="5">
    <source>
        <dbReference type="ARBA" id="ARBA00022989"/>
    </source>
</evidence>
<name>A0A1M5G0A6_9GAMM</name>
<sequence>MKIKTKLLIAFSIATVLPVLVVSSITAYLASDQALKNFSKNSGQTLGAVEKSFDQFVNDIKYVVGFIADSDPVTVSDAKPLTTYFESKGKAPSKIAEQNGGREADVFNMFEAIGKNNPNYVYVYMGDDSDGYLEWPGTYEYAEWHPKQRGWYTRAMETPGKVALRDAYYWEPDDAVYVSAVRTYKKGNSIGGVVAVDVSIKTLTEMANKTKLGNSGSIMVIENTGTILVDALHADNNFKKISEVTGDAYQKIAQTSSGLINFKLDGEDYYADVYTSPNLKWKFVGLMPATEIYSSTVELIQTTVVVCILLLLVFGFIAYLMAKSLITPIESVSDHLRILAEGEGDLTSKIDIKTNDETGTLSNWFNQFIESTRKLILGIKHSGIQIDKIAAETSAKANEVAQSATDQLQSIELIAEAGQQMLIASNEAAESCANSAQFSEKGLETTIAGKNLLKSSAEGVNRLGARLKDSNQIITELQKETTNINQILSTIQAIAEQTNLLALNAAIEAARAGEQGRGFAVVADEVRTLAGRTQESTEQISNILGLLASRTKQASESMVTSLAESENAISLSDKALNSFEQIEEVVKQMRDMTMQTAASAEEQRAVTEGVNENIGAISDAAHRVSSISVDVADLCKKQDQLSKELHSMVVRFRTE</sequence>
<evidence type="ECO:0000313" key="14">
    <source>
        <dbReference type="Proteomes" id="UP000184517"/>
    </source>
</evidence>
<dbReference type="STRING" id="1122206.SAMN02745753_02981"/>
<evidence type="ECO:0000256" key="8">
    <source>
        <dbReference type="ARBA" id="ARBA00029447"/>
    </source>
</evidence>
<dbReference type="Gene3D" id="3.30.450.20">
    <property type="entry name" value="PAS domain"/>
    <property type="match status" value="2"/>
</dbReference>
<evidence type="ECO:0000256" key="2">
    <source>
        <dbReference type="ARBA" id="ARBA00022475"/>
    </source>
</evidence>
<dbReference type="InterPro" id="IPR004089">
    <property type="entry name" value="MCPsignal_dom"/>
</dbReference>
<comment type="subcellular location">
    <subcellularLocation>
        <location evidence="1">Cell membrane</location>
        <topology evidence="1">Multi-pass membrane protein</topology>
    </subcellularLocation>
</comment>
<evidence type="ECO:0000256" key="9">
    <source>
        <dbReference type="PROSITE-ProRule" id="PRU00284"/>
    </source>
</evidence>
<keyword evidence="3" id="KW-0145">Chemotaxis</keyword>
<dbReference type="CDD" id="cd06225">
    <property type="entry name" value="HAMP"/>
    <property type="match status" value="1"/>
</dbReference>
<dbReference type="CDD" id="cd11386">
    <property type="entry name" value="MCP_signal"/>
    <property type="match status" value="1"/>
</dbReference>
<gene>
    <name evidence="13" type="ORF">SAMN02745753_02981</name>
</gene>
<evidence type="ECO:0000256" key="10">
    <source>
        <dbReference type="SAM" id="Phobius"/>
    </source>
</evidence>
<dbReference type="AlphaFoldDB" id="A0A1M5G0A6"/>
<keyword evidence="6 10" id="KW-0472">Membrane</keyword>
<dbReference type="PROSITE" id="PS50111">
    <property type="entry name" value="CHEMOTAXIS_TRANSDUC_2"/>
    <property type="match status" value="1"/>
</dbReference>
<evidence type="ECO:0000256" key="7">
    <source>
        <dbReference type="ARBA" id="ARBA00023224"/>
    </source>
</evidence>
<feature type="domain" description="HAMP" evidence="12">
    <location>
        <begin position="323"/>
        <end position="377"/>
    </location>
</feature>
<evidence type="ECO:0000313" key="13">
    <source>
        <dbReference type="EMBL" id="SHF97158.1"/>
    </source>
</evidence>
<evidence type="ECO:0000259" key="12">
    <source>
        <dbReference type="PROSITE" id="PS50885"/>
    </source>
</evidence>
<evidence type="ECO:0000259" key="11">
    <source>
        <dbReference type="PROSITE" id="PS50111"/>
    </source>
</evidence>
<keyword evidence="14" id="KW-1185">Reference proteome</keyword>
<dbReference type="InterPro" id="IPR033479">
    <property type="entry name" value="dCache_1"/>
</dbReference>